<comment type="caution">
    <text evidence="2">The sequence shown here is derived from an EMBL/GenBank/DDBJ whole genome shotgun (WGS) entry which is preliminary data.</text>
</comment>
<keyword evidence="1" id="KW-0812">Transmembrane</keyword>
<evidence type="ECO:0000256" key="1">
    <source>
        <dbReference type="SAM" id="Phobius"/>
    </source>
</evidence>
<evidence type="ECO:0000313" key="2">
    <source>
        <dbReference type="EMBL" id="CAG9135915.1"/>
    </source>
</evidence>
<reference evidence="2" key="1">
    <citation type="submission" date="2020-11" db="EMBL/GenBank/DDBJ databases">
        <authorList>
            <person name="Whiteford S."/>
        </authorList>
    </citation>
    <scope>NUCLEOTIDE SEQUENCE</scope>
</reference>
<keyword evidence="1" id="KW-0472">Membrane</keyword>
<dbReference type="Proteomes" id="UP000653454">
    <property type="component" value="Unassembled WGS sequence"/>
</dbReference>
<protein>
    <submittedName>
        <fullName evidence="2">(diamondback moth) hypothetical protein</fullName>
    </submittedName>
</protein>
<dbReference type="AlphaFoldDB" id="A0A8S4G456"/>
<name>A0A8S4G456_PLUXY</name>
<keyword evidence="1" id="KW-1133">Transmembrane helix</keyword>
<sequence length="125" mass="13686">MTLSTHTLQKVYLFVSDMLKSLVIFQTIVIVALAKPNYGRGVIVADRCPTGMVKELGRCVWPDSDRLWKGNAYEPGNIVGDVDRCPTGMVKVLPFHNLSGHTHLPNSFTIPVGHRSTSPTILPGS</sequence>
<keyword evidence="3" id="KW-1185">Reference proteome</keyword>
<dbReference type="EMBL" id="CAJHNJ030000118">
    <property type="protein sequence ID" value="CAG9135915.1"/>
    <property type="molecule type" value="Genomic_DNA"/>
</dbReference>
<organism evidence="2 3">
    <name type="scientific">Plutella xylostella</name>
    <name type="common">Diamondback moth</name>
    <name type="synonym">Plutella maculipennis</name>
    <dbReference type="NCBI Taxonomy" id="51655"/>
    <lineage>
        <taxon>Eukaryota</taxon>
        <taxon>Metazoa</taxon>
        <taxon>Ecdysozoa</taxon>
        <taxon>Arthropoda</taxon>
        <taxon>Hexapoda</taxon>
        <taxon>Insecta</taxon>
        <taxon>Pterygota</taxon>
        <taxon>Neoptera</taxon>
        <taxon>Endopterygota</taxon>
        <taxon>Lepidoptera</taxon>
        <taxon>Glossata</taxon>
        <taxon>Ditrysia</taxon>
        <taxon>Yponomeutoidea</taxon>
        <taxon>Plutellidae</taxon>
        <taxon>Plutella</taxon>
    </lineage>
</organism>
<accession>A0A8S4G456</accession>
<feature type="transmembrane region" description="Helical" evidence="1">
    <location>
        <begin position="12"/>
        <end position="34"/>
    </location>
</feature>
<evidence type="ECO:0000313" key="3">
    <source>
        <dbReference type="Proteomes" id="UP000653454"/>
    </source>
</evidence>
<gene>
    <name evidence="2" type="ORF">PLXY2_LOCUS14169</name>
</gene>
<proteinExistence type="predicted"/>